<dbReference type="EMBL" id="JAWJZB010000002">
    <property type="protein sequence ID" value="MDV5087566.1"/>
    <property type="molecule type" value="Genomic_DNA"/>
</dbReference>
<dbReference type="InterPro" id="IPR024706">
    <property type="entry name" value="Peroxiredoxin_AhpC-typ"/>
</dbReference>
<reference evidence="7 8" key="1">
    <citation type="submission" date="2023-10" db="EMBL/GenBank/DDBJ databases">
        <title>Veillonella sp. nov., isolated from a pig farm feces dump.</title>
        <authorList>
            <person name="Chang Y.-H."/>
        </authorList>
    </citation>
    <scope>NUCLEOTIDE SEQUENCE [LARGE SCALE GENOMIC DNA]</scope>
    <source>
        <strain evidence="7 8">YH-vei2233</strain>
    </source>
</reference>
<protein>
    <submittedName>
        <fullName evidence="7">Redoxin domain-containing protein</fullName>
    </submittedName>
</protein>
<dbReference type="PANTHER" id="PTHR10681:SF121">
    <property type="entry name" value="ALKYL HYDROPEROXIDE REDUCTASE C"/>
    <property type="match status" value="1"/>
</dbReference>
<dbReference type="SUPFAM" id="SSF52833">
    <property type="entry name" value="Thioredoxin-like"/>
    <property type="match status" value="1"/>
</dbReference>
<evidence type="ECO:0000256" key="3">
    <source>
        <dbReference type="ARBA" id="ARBA00022862"/>
    </source>
</evidence>
<comment type="caution">
    <text evidence="7">The sequence shown here is derived from an EMBL/GenBank/DDBJ whole genome shotgun (WGS) entry which is preliminary data.</text>
</comment>
<dbReference type="InterPro" id="IPR013766">
    <property type="entry name" value="Thioredoxin_domain"/>
</dbReference>
<dbReference type="InterPro" id="IPR000866">
    <property type="entry name" value="AhpC/TSA"/>
</dbReference>
<evidence type="ECO:0000256" key="5">
    <source>
        <dbReference type="ARBA" id="ARBA00023284"/>
    </source>
</evidence>
<evidence type="ECO:0000256" key="2">
    <source>
        <dbReference type="ARBA" id="ARBA00022559"/>
    </source>
</evidence>
<keyword evidence="5" id="KW-0676">Redox-active center</keyword>
<dbReference type="PANTHER" id="PTHR10681">
    <property type="entry name" value="THIOREDOXIN PEROXIDASE"/>
    <property type="match status" value="1"/>
</dbReference>
<dbReference type="InterPro" id="IPR019479">
    <property type="entry name" value="Peroxiredoxin_C"/>
</dbReference>
<dbReference type="PROSITE" id="PS51352">
    <property type="entry name" value="THIOREDOXIN_2"/>
    <property type="match status" value="1"/>
</dbReference>
<accession>A0ABU3Z6M0</accession>
<keyword evidence="3" id="KW-0049">Antioxidant</keyword>
<organism evidence="7 8">
    <name type="scientific">Veillonella absiana</name>
    <dbReference type="NCBI Taxonomy" id="3079305"/>
    <lineage>
        <taxon>Bacteria</taxon>
        <taxon>Bacillati</taxon>
        <taxon>Bacillota</taxon>
        <taxon>Negativicutes</taxon>
        <taxon>Veillonellales</taxon>
        <taxon>Veillonellaceae</taxon>
        <taxon>Veillonella</taxon>
    </lineage>
</organism>
<proteinExistence type="inferred from homology"/>
<evidence type="ECO:0000313" key="8">
    <source>
        <dbReference type="Proteomes" id="UP001272515"/>
    </source>
</evidence>
<evidence type="ECO:0000313" key="7">
    <source>
        <dbReference type="EMBL" id="MDV5087566.1"/>
    </source>
</evidence>
<sequence>MIDFNFGVTVKMALQAVYAELQEAGVEVYAVSVDSEYSHKAWADAVEDIGRIQYPMVADQTHALAEFFGVYNAKTGRSSRATFIVDPKGIIQAIEVNNNPIGRSTEELIRKVKAAQLIAAHGDHVCPANWKPGDAGLKRK</sequence>
<dbReference type="Pfam" id="PF00578">
    <property type="entry name" value="AhpC-TSA"/>
    <property type="match status" value="1"/>
</dbReference>
<keyword evidence="8" id="KW-1185">Reference proteome</keyword>
<name>A0ABU3Z6M0_9FIRM</name>
<evidence type="ECO:0000256" key="1">
    <source>
        <dbReference type="ARBA" id="ARBA00009796"/>
    </source>
</evidence>
<feature type="domain" description="Thioredoxin" evidence="6">
    <location>
        <begin position="1"/>
        <end position="117"/>
    </location>
</feature>
<gene>
    <name evidence="7" type="ORF">RVY80_01690</name>
</gene>
<dbReference type="Pfam" id="PF10417">
    <property type="entry name" value="1-cysPrx_C"/>
    <property type="match status" value="1"/>
</dbReference>
<dbReference type="PIRSF" id="PIRSF000239">
    <property type="entry name" value="AHPC"/>
    <property type="match status" value="1"/>
</dbReference>
<dbReference type="InterPro" id="IPR050217">
    <property type="entry name" value="Peroxiredoxin"/>
</dbReference>
<dbReference type="InterPro" id="IPR036249">
    <property type="entry name" value="Thioredoxin-like_sf"/>
</dbReference>
<dbReference type="RefSeq" id="WP_317329413.1">
    <property type="nucleotide sequence ID" value="NZ_JAWJZA010000011.1"/>
</dbReference>
<dbReference type="Proteomes" id="UP001272515">
    <property type="component" value="Unassembled WGS sequence"/>
</dbReference>
<evidence type="ECO:0000256" key="4">
    <source>
        <dbReference type="ARBA" id="ARBA00023002"/>
    </source>
</evidence>
<dbReference type="Gene3D" id="3.40.30.10">
    <property type="entry name" value="Glutaredoxin"/>
    <property type="match status" value="1"/>
</dbReference>
<evidence type="ECO:0000259" key="6">
    <source>
        <dbReference type="PROSITE" id="PS51352"/>
    </source>
</evidence>
<comment type="similarity">
    <text evidence="1">Belongs to the peroxiredoxin family. AhpC/Prx1 subfamily.</text>
</comment>
<keyword evidence="2" id="KW-0575">Peroxidase</keyword>
<keyword evidence="4" id="KW-0560">Oxidoreductase</keyword>